<dbReference type="InterPro" id="IPR010730">
    <property type="entry name" value="HET"/>
</dbReference>
<accession>A0A2J6T6I4</accession>
<evidence type="ECO:0000313" key="4">
    <source>
        <dbReference type="Proteomes" id="UP000235371"/>
    </source>
</evidence>
<dbReference type="STRING" id="1095630.A0A2J6T6I4"/>
<dbReference type="RefSeq" id="XP_024735523.1">
    <property type="nucleotide sequence ID" value="XM_024880366.1"/>
</dbReference>
<dbReference type="PANTHER" id="PTHR33112">
    <property type="entry name" value="DOMAIN PROTEIN, PUTATIVE-RELATED"/>
    <property type="match status" value="1"/>
</dbReference>
<gene>
    <name evidence="3" type="ORF">K444DRAFT_613516</name>
</gene>
<protein>
    <submittedName>
        <fullName evidence="3">HET-domain-containing protein</fullName>
    </submittedName>
</protein>
<dbReference type="PANTHER" id="PTHR33112:SF1">
    <property type="entry name" value="HETEROKARYON INCOMPATIBILITY DOMAIN-CONTAINING PROTEIN"/>
    <property type="match status" value="1"/>
</dbReference>
<organism evidence="3 4">
    <name type="scientific">Hyaloscypha bicolor E</name>
    <dbReference type="NCBI Taxonomy" id="1095630"/>
    <lineage>
        <taxon>Eukaryota</taxon>
        <taxon>Fungi</taxon>
        <taxon>Dikarya</taxon>
        <taxon>Ascomycota</taxon>
        <taxon>Pezizomycotina</taxon>
        <taxon>Leotiomycetes</taxon>
        <taxon>Helotiales</taxon>
        <taxon>Hyaloscyphaceae</taxon>
        <taxon>Hyaloscypha</taxon>
        <taxon>Hyaloscypha bicolor</taxon>
    </lineage>
</organism>
<reference evidence="3 4" key="1">
    <citation type="submission" date="2016-04" db="EMBL/GenBank/DDBJ databases">
        <title>A degradative enzymes factory behind the ericoid mycorrhizal symbiosis.</title>
        <authorList>
            <consortium name="DOE Joint Genome Institute"/>
            <person name="Martino E."/>
            <person name="Morin E."/>
            <person name="Grelet G."/>
            <person name="Kuo A."/>
            <person name="Kohler A."/>
            <person name="Daghino S."/>
            <person name="Barry K."/>
            <person name="Choi C."/>
            <person name="Cichocki N."/>
            <person name="Clum A."/>
            <person name="Copeland A."/>
            <person name="Hainaut M."/>
            <person name="Haridas S."/>
            <person name="Labutti K."/>
            <person name="Lindquist E."/>
            <person name="Lipzen A."/>
            <person name="Khouja H.-R."/>
            <person name="Murat C."/>
            <person name="Ohm R."/>
            <person name="Olson A."/>
            <person name="Spatafora J."/>
            <person name="Veneault-Fourrey C."/>
            <person name="Henrissat B."/>
            <person name="Grigoriev I."/>
            <person name="Martin F."/>
            <person name="Perotto S."/>
        </authorList>
    </citation>
    <scope>NUCLEOTIDE SEQUENCE [LARGE SCALE GENOMIC DNA]</scope>
    <source>
        <strain evidence="3 4">E</strain>
    </source>
</reference>
<dbReference type="InParanoid" id="A0A2J6T6I4"/>
<evidence type="ECO:0000313" key="3">
    <source>
        <dbReference type="EMBL" id="PMD58619.1"/>
    </source>
</evidence>
<dbReference type="EMBL" id="KZ613817">
    <property type="protein sequence ID" value="PMD58619.1"/>
    <property type="molecule type" value="Genomic_DNA"/>
</dbReference>
<keyword evidence="4" id="KW-1185">Reference proteome</keyword>
<name>A0A2J6T6I4_9HELO</name>
<proteinExistence type="predicted"/>
<dbReference type="OrthoDB" id="5135333at2759"/>
<dbReference type="GeneID" id="36588443"/>
<evidence type="ECO:0000256" key="1">
    <source>
        <dbReference type="SAM" id="MobiDB-lite"/>
    </source>
</evidence>
<dbReference type="Proteomes" id="UP000235371">
    <property type="component" value="Unassembled WGS sequence"/>
</dbReference>
<dbReference type="AlphaFoldDB" id="A0A2J6T6I4"/>
<evidence type="ECO:0000259" key="2">
    <source>
        <dbReference type="Pfam" id="PF06985"/>
    </source>
</evidence>
<dbReference type="Pfam" id="PF06985">
    <property type="entry name" value="HET"/>
    <property type="match status" value="1"/>
</dbReference>
<feature type="region of interest" description="Disordered" evidence="1">
    <location>
        <begin position="1"/>
        <end position="24"/>
    </location>
</feature>
<sequence>MATNPRKRKLSMVTNTSEDAIPGPSDETQLLHQSVASLFAAKDLFDPKCKWPDDFYDPSKRHHRAPLKFKYIDYFNLDSGILMYDSTAGSPLLDPQKHPEWIYPSQIRAWVAACDSRHGTHCQSSRRDQTLPSWLIDCEAACIVGATVEMPYVALSYVWGPTSSGVVLRENLLNFQNSGALMDNAISTTIRNVIAILPIIGERYLWVDRLCIIQDDDDNSKARNINSMASIYSNAHMTLVVAIGEDANHGLRGFHKITPPLERQSTSMSLTAHQLTRVPILTRTKWYSRGWTLQEIVFSRRTLFLTSDGAFWECHCRTWSEDSTPDEVNGWASKCSREKADIFRDSYMQPLSWPNLHMYLQLVAAYNNRDLTFDYDILPAFAGITTTLSPSFPGGFLFGMPELFFDVALLWRPLGPSRRRRSTAPGEQNPTSKLHSVAFPSWSWVGWQTEVDPLSWKCGYDYIKNTRIKRSGEVPNGWSRYSLPFEGPGEVDYVHSSHVGTRFRFPIPLASGTAPVLSTSEDYGHLLICKTKRAYFRMAELQHGRIVTSVLDEDSKWVGVVRLHVEKKQLEPLGSQDKLVELPKQIPGEETWHIREFIEISEGTASNSAYEAGFLEEWKFKERPRDSEFYEFVNVLCISRHEGICYREGLGRVLKSAWCRQDPESIEVILG</sequence>
<feature type="compositionally biased region" description="Basic residues" evidence="1">
    <location>
        <begin position="1"/>
        <end position="10"/>
    </location>
</feature>
<feature type="domain" description="Heterokaryon incompatibility" evidence="2">
    <location>
        <begin position="152"/>
        <end position="295"/>
    </location>
</feature>